<dbReference type="Pfam" id="PF00501">
    <property type="entry name" value="AMP-binding"/>
    <property type="match status" value="1"/>
</dbReference>
<protein>
    <submittedName>
        <fullName evidence="5">Long-chain-fatty-acid--CoA ligase</fullName>
    </submittedName>
</protein>
<dbReference type="PANTHER" id="PTHR43767">
    <property type="entry name" value="LONG-CHAIN-FATTY-ACID--COA LIGASE"/>
    <property type="match status" value="1"/>
</dbReference>
<evidence type="ECO:0000313" key="5">
    <source>
        <dbReference type="EMBL" id="BBW95251.1"/>
    </source>
</evidence>
<dbReference type="FunFam" id="3.30.300.30:FF:000008">
    <property type="entry name" value="2,3-dihydroxybenzoate-AMP ligase"/>
    <property type="match status" value="1"/>
</dbReference>
<feature type="domain" description="AMP-dependent synthetase/ligase" evidence="3">
    <location>
        <begin position="9"/>
        <end position="367"/>
    </location>
</feature>
<dbReference type="Gene3D" id="3.30.300.30">
    <property type="match status" value="1"/>
</dbReference>
<dbReference type="Proteomes" id="UP000501421">
    <property type="component" value="Chromosome"/>
</dbReference>
<evidence type="ECO:0000259" key="3">
    <source>
        <dbReference type="Pfam" id="PF00501"/>
    </source>
</evidence>
<comment type="similarity">
    <text evidence="1">Belongs to the ATP-dependent AMP-binding enzyme family.</text>
</comment>
<dbReference type="AlphaFoldDB" id="A0A679FU24"/>
<dbReference type="GO" id="GO:0016878">
    <property type="term" value="F:acid-thiol ligase activity"/>
    <property type="evidence" value="ECO:0007669"/>
    <property type="project" value="UniProtKB-ARBA"/>
</dbReference>
<name>A0A679FU24_9BACL</name>
<dbReference type="RefSeq" id="WP_033844343.1">
    <property type="nucleotide sequence ID" value="NZ_AP022557.1"/>
</dbReference>
<dbReference type="PANTHER" id="PTHR43767:SF1">
    <property type="entry name" value="NONRIBOSOMAL PEPTIDE SYNTHASE PES1 (EUROFUNG)-RELATED"/>
    <property type="match status" value="1"/>
</dbReference>
<keyword evidence="6" id="KW-1185">Reference proteome</keyword>
<dbReference type="SUPFAM" id="SSF56801">
    <property type="entry name" value="Acetyl-CoA synthetase-like"/>
    <property type="match status" value="1"/>
</dbReference>
<sequence length="514" mass="56203">MDLRTIWTKNIEQFGPYAALIFEGKEYTNVECDARSSQLAHTLIELGVRPGDRVVVTMPNSPEVVIAFSGVVKAGAVVVPVLPLLQVQELHYIFQDCEPKVVLTAEMLLGKVREAARDLLRSPSVLTLEPSNSPHSLWARIKQAPATLPEVEITDNDAAALLYTSGTTGQPKGVVLTHRNLYANAEAAAEMAKLLQTKSDRVGLGVLPISHAFGFTMMNVALLLGDRVVLLPYFEPKKVLAAIEMYRVTHTAMVPAMFHALCHVPEADRYDTSSLVACVSGSASLPPALAERFQRQFGCLILEGYGLSEAAPIVTATDPTKPIKPGSVGLPLPGVKVAVVDEQGNPLPPNEVGELIVSGPNVFCGYYGKDEETRRALRDGWLYTGDMARIDEDGYVFIVDRKKDVIIRGGFNIYPRDLEELLMSHPDVLEAGVVGVPSPRMGEEVAAYVVIRRGASVTEEELIRFCQEKVAKYKSPRFLKIVGYLPKNLLGKTDKKTLREWANEFVPAAVDGNE</sequence>
<accession>A0A679FU24</accession>
<evidence type="ECO:0000313" key="6">
    <source>
        <dbReference type="Proteomes" id="UP000501421"/>
    </source>
</evidence>
<dbReference type="InterPro" id="IPR020845">
    <property type="entry name" value="AMP-binding_CS"/>
</dbReference>
<keyword evidence="2 5" id="KW-0436">Ligase</keyword>
<dbReference type="Pfam" id="PF13193">
    <property type="entry name" value="AMP-binding_C"/>
    <property type="match status" value="1"/>
</dbReference>
<dbReference type="EMBL" id="AP022557">
    <property type="protein sequence ID" value="BBW95251.1"/>
    <property type="molecule type" value="Genomic_DNA"/>
</dbReference>
<organism evidence="5 6">
    <name type="scientific">Geobacillus subterraneus</name>
    <dbReference type="NCBI Taxonomy" id="129338"/>
    <lineage>
        <taxon>Bacteria</taxon>
        <taxon>Bacillati</taxon>
        <taxon>Bacillota</taxon>
        <taxon>Bacilli</taxon>
        <taxon>Bacillales</taxon>
        <taxon>Anoxybacillaceae</taxon>
        <taxon>Geobacillus</taxon>
    </lineage>
</organism>
<dbReference type="Gene3D" id="3.40.50.12780">
    <property type="entry name" value="N-terminal domain of ligase-like"/>
    <property type="match status" value="1"/>
</dbReference>
<evidence type="ECO:0000256" key="2">
    <source>
        <dbReference type="ARBA" id="ARBA00022598"/>
    </source>
</evidence>
<proteinExistence type="inferred from homology"/>
<feature type="domain" description="AMP-binding enzyme C-terminal" evidence="4">
    <location>
        <begin position="418"/>
        <end position="492"/>
    </location>
</feature>
<dbReference type="InterPro" id="IPR050237">
    <property type="entry name" value="ATP-dep_AMP-bd_enzyme"/>
</dbReference>
<evidence type="ECO:0000256" key="1">
    <source>
        <dbReference type="ARBA" id="ARBA00006432"/>
    </source>
</evidence>
<dbReference type="PROSITE" id="PS00455">
    <property type="entry name" value="AMP_BINDING"/>
    <property type="match status" value="1"/>
</dbReference>
<dbReference type="InterPro" id="IPR045851">
    <property type="entry name" value="AMP-bd_C_sf"/>
</dbReference>
<dbReference type="NCBIfam" id="NF004837">
    <property type="entry name" value="PRK06187.1"/>
    <property type="match status" value="1"/>
</dbReference>
<dbReference type="InterPro" id="IPR025110">
    <property type="entry name" value="AMP-bd_C"/>
</dbReference>
<gene>
    <name evidence="5" type="ORF">GsuE55_00840</name>
</gene>
<evidence type="ECO:0000259" key="4">
    <source>
        <dbReference type="Pfam" id="PF13193"/>
    </source>
</evidence>
<reference evidence="6" key="1">
    <citation type="journal article" date="2020" name="Microbiol. Resour. Announc.">
        <title>Complete Genome Sequence of Geobacillus sp. Strain E55-1, Isolated from Mine Geyser in Japan.</title>
        <authorList>
            <person name="Miyazaki K."/>
            <person name="Hase E."/>
            <person name="Tokito N."/>
        </authorList>
    </citation>
    <scope>NUCLEOTIDE SEQUENCE [LARGE SCALE GENOMIC DNA]</scope>
    <source>
        <strain evidence="6">E55-1</strain>
    </source>
</reference>
<dbReference type="InterPro" id="IPR000873">
    <property type="entry name" value="AMP-dep_synth/lig_dom"/>
</dbReference>
<dbReference type="InterPro" id="IPR042099">
    <property type="entry name" value="ANL_N_sf"/>
</dbReference>